<evidence type="ECO:0000259" key="2">
    <source>
        <dbReference type="Pfam" id="PF14655"/>
    </source>
</evidence>
<feature type="region of interest" description="Disordered" evidence="1">
    <location>
        <begin position="621"/>
        <end position="647"/>
    </location>
</feature>
<organism evidence="5">
    <name type="scientific">Echinostoma caproni</name>
    <dbReference type="NCBI Taxonomy" id="27848"/>
    <lineage>
        <taxon>Eukaryota</taxon>
        <taxon>Metazoa</taxon>
        <taxon>Spiralia</taxon>
        <taxon>Lophotrochozoa</taxon>
        <taxon>Platyhelminthes</taxon>
        <taxon>Trematoda</taxon>
        <taxon>Digenea</taxon>
        <taxon>Plagiorchiida</taxon>
        <taxon>Echinostomata</taxon>
        <taxon>Echinostomatoidea</taxon>
        <taxon>Echinostomatidae</taxon>
        <taxon>Echinostoma</taxon>
    </lineage>
</organism>
<reference evidence="3 4" key="2">
    <citation type="submission" date="2018-11" db="EMBL/GenBank/DDBJ databases">
        <authorList>
            <consortium name="Pathogen Informatics"/>
        </authorList>
    </citation>
    <scope>NUCLEOTIDE SEQUENCE [LARGE SCALE GENOMIC DNA]</scope>
    <source>
        <strain evidence="3 4">Egypt</strain>
    </source>
</reference>
<feature type="domain" description="Rab3-GAP regulatory subunit N-terminal" evidence="2">
    <location>
        <begin position="112"/>
        <end position="239"/>
    </location>
</feature>
<dbReference type="PANTHER" id="PTHR12472">
    <property type="entry name" value="RAB3-GAP REGULATORY DOMAIN"/>
    <property type="match status" value="1"/>
</dbReference>
<dbReference type="EMBL" id="UZAN01041675">
    <property type="protein sequence ID" value="VDP73740.1"/>
    <property type="molecule type" value="Genomic_DNA"/>
</dbReference>
<gene>
    <name evidence="3" type="ORF">ECPE_LOCUS4826</name>
</gene>
<dbReference type="Pfam" id="PF14655">
    <property type="entry name" value="RAB3GAP2_N"/>
    <property type="match status" value="1"/>
</dbReference>
<proteinExistence type="predicted"/>
<evidence type="ECO:0000313" key="4">
    <source>
        <dbReference type="Proteomes" id="UP000272942"/>
    </source>
</evidence>
<evidence type="ECO:0000256" key="1">
    <source>
        <dbReference type="SAM" id="MobiDB-lite"/>
    </source>
</evidence>
<dbReference type="OrthoDB" id="2019917at2759"/>
<dbReference type="Proteomes" id="UP000272942">
    <property type="component" value="Unassembled WGS sequence"/>
</dbReference>
<sequence length="832" mass="93995">MWVPLDTRHRKVEQTFAEPGVGLGEVEVANEGRGEDSEESKVAIRNVDSRPDVESTEIVLVGTLDGCVLFVDVITPSLPSLLFLEAKRRIFGSRGAQSTRHILRMQPSLTPDQQSIPAFSVHGAPITKLNFSRALTDQHRQTCSRNMVISADRHWFAVTDNLGRVLLVDVRRERVVRIWKGYRDAELAFFELTDKTSSSVRDTRCLLIHAPHRRMLELFRLVHGPCLSTWDVDEPVRLIPAYHQVIGDFYPAYGLDRLRGMHQVFLLDKKGTLYTLQLGTALCLAETDSEAALNYHDYQMLQACYTCLEQLHALGPATVSAQLLDHFAQFKSASWFERAIQNTSLPELELTEFTGHCISLLSKYDVRRENGVQFREFQRLRFQLSKMHSVMQFYLKAASVVRNLMHIESVRTDSEHANAWHEEAESIADLLNWDVDEATRCLSVYSICSQILRPSSHLRLTKPIEIRAFRDCFKYTVNIRSMESSSQILDTESTARVFLTLRPDDTTSRSAKIDLIASEKTHPFDWSSNHTGDSATARSSSDHPDVVRVFQRLWDKLRDFVVASSQLSSSYLLSLVFRSLLYQAWESVDRDASIVNAWYACAQSASSASTAEKGQFLGVDQSTEHPTTGIHSVRSSSPVIHTDSSSVPLKPVGSQAVKPIIPLSTLNALVDHWHDTCTRLEDLFTLGLLVQLPATDTHDFSRDPDSANEPQVFPITLRRAFNCGRACLTELFASWLVHWHIPPDQLITFYQSICHTSESNPNSDSTELALIDSSNLRRGKFVLFSKCEVASCVSDYWAVFSSGGTQNLLGRMKFSNLNAQWLPYWPQLHVVD</sequence>
<dbReference type="AlphaFoldDB" id="A0A183ACZ1"/>
<dbReference type="InterPro" id="IPR032839">
    <property type="entry name" value="RAB3GAP_N"/>
</dbReference>
<dbReference type="PANTHER" id="PTHR12472:SF0">
    <property type="entry name" value="RAB3 GTPASE-ACTIVATING PROTEIN NON-CATALYTIC SUBUNIT"/>
    <property type="match status" value="1"/>
</dbReference>
<keyword evidence="4" id="KW-1185">Reference proteome</keyword>
<protein>
    <submittedName>
        <fullName evidence="5">RAB3GAP2_N domain-containing protein</fullName>
    </submittedName>
</protein>
<evidence type="ECO:0000313" key="3">
    <source>
        <dbReference type="EMBL" id="VDP73740.1"/>
    </source>
</evidence>
<evidence type="ECO:0000313" key="5">
    <source>
        <dbReference type="WBParaSite" id="ECPE_0000483801-mRNA-1"/>
    </source>
</evidence>
<dbReference type="InterPro" id="IPR026059">
    <property type="entry name" value="Rab3GAP2"/>
</dbReference>
<dbReference type="WBParaSite" id="ECPE_0000483801-mRNA-1">
    <property type="protein sequence ID" value="ECPE_0000483801-mRNA-1"/>
    <property type="gene ID" value="ECPE_0000483801"/>
</dbReference>
<accession>A0A183ACZ1</accession>
<name>A0A183ACZ1_9TREM</name>
<reference evidence="5" key="1">
    <citation type="submission" date="2016-06" db="UniProtKB">
        <authorList>
            <consortium name="WormBaseParasite"/>
        </authorList>
    </citation>
    <scope>IDENTIFICATION</scope>
</reference>